<accession>A0A1T1GTC6</accession>
<comment type="function">
    <text evidence="1 8">Stereospecific condensation of phosphoenolpyruvate (PEP) and D-erythrose-4-phosphate (E4P) giving rise to 3-deoxy-D-arabino-heptulosonate-7-phosphate (DAHP).</text>
</comment>
<dbReference type="GO" id="GO:0009073">
    <property type="term" value="P:aromatic amino acid family biosynthetic process"/>
    <property type="evidence" value="ECO:0007669"/>
    <property type="project" value="UniProtKB-KW"/>
</dbReference>
<dbReference type="UniPathway" id="UPA00053">
    <property type="reaction ID" value="UER00084"/>
</dbReference>
<evidence type="ECO:0000256" key="8">
    <source>
        <dbReference type="PIRNR" id="PIRNR001361"/>
    </source>
</evidence>
<comment type="catalytic activity">
    <reaction evidence="7 8">
        <text>D-erythrose 4-phosphate + phosphoenolpyruvate + H2O = 7-phospho-2-dehydro-3-deoxy-D-arabino-heptonate + phosphate</text>
        <dbReference type="Rhea" id="RHEA:14717"/>
        <dbReference type="ChEBI" id="CHEBI:15377"/>
        <dbReference type="ChEBI" id="CHEBI:16897"/>
        <dbReference type="ChEBI" id="CHEBI:43474"/>
        <dbReference type="ChEBI" id="CHEBI:58394"/>
        <dbReference type="ChEBI" id="CHEBI:58702"/>
        <dbReference type="EC" id="2.5.1.54"/>
    </reaction>
</comment>
<dbReference type="InterPro" id="IPR013785">
    <property type="entry name" value="Aldolase_TIM"/>
</dbReference>
<gene>
    <name evidence="10" type="ORF">B1202_12600</name>
</gene>
<dbReference type="Gene3D" id="3.20.20.70">
    <property type="entry name" value="Aldolase class I"/>
    <property type="match status" value="1"/>
</dbReference>
<dbReference type="PANTHER" id="PTHR21225">
    <property type="entry name" value="PHOSPHO-2-DEHYDRO-3-DEOXYHEPTONATE ALDOLASE DAHP SYNTHETASE"/>
    <property type="match status" value="1"/>
</dbReference>
<dbReference type="PIRSF" id="PIRSF001361">
    <property type="entry name" value="DAHP_synthase"/>
    <property type="match status" value="1"/>
</dbReference>
<evidence type="ECO:0000256" key="6">
    <source>
        <dbReference type="ARBA" id="ARBA00023141"/>
    </source>
</evidence>
<evidence type="ECO:0000256" key="7">
    <source>
        <dbReference type="ARBA" id="ARBA00047508"/>
    </source>
</evidence>
<evidence type="ECO:0000313" key="10">
    <source>
        <dbReference type="EMBL" id="OOV80843.1"/>
    </source>
</evidence>
<sequence length="360" mass="39523">MNALNTALQQTQNSEIQISTQPKETLLSLPHQLKQQLPLSVHAAEQIAAHRATIQNILTGQDPRLMIITGPCSIHDPIAALEYAEKLKQLQAQVSDQIFLVMRAYIEKPRTTVGWKGYMYDPSLDGSSNMQLGLEKSRELYLQIIEMGLPIASEILSPMATGYFDDLLAWGAIGARTSESQIHREISSHMPYSIGFKNGTDGSIQIALDAIQSASHPHQFLGMSQAGLPCILESVGNPQAHLILRGSNTGPNYSLAEIDKIRSKVKGDLPALVIDCSHGNSHKDPMKQPEVLRTIVAEREHTQVCGVMLESHLVDGNQKISCDMTYGQSVTDGCLGWDKTIDLIQQVTNELRAAQIKRSA</sequence>
<keyword evidence="11" id="KW-1185">Reference proteome</keyword>
<dbReference type="NCBIfam" id="NF009395">
    <property type="entry name" value="PRK12755.1"/>
    <property type="match status" value="1"/>
</dbReference>
<dbReference type="GO" id="GO:0009423">
    <property type="term" value="P:chorismate biosynthetic process"/>
    <property type="evidence" value="ECO:0007669"/>
    <property type="project" value="UniProtKB-UniPathway"/>
</dbReference>
<keyword evidence="5 8" id="KW-0808">Transferase</keyword>
<organism evidence="10 11">
    <name type="scientific">Acinetobacter amyesii</name>
    <dbReference type="NCBI Taxonomy" id="2942470"/>
    <lineage>
        <taxon>Bacteria</taxon>
        <taxon>Pseudomonadati</taxon>
        <taxon>Pseudomonadota</taxon>
        <taxon>Gammaproteobacteria</taxon>
        <taxon>Moraxellales</taxon>
        <taxon>Moraxellaceae</taxon>
        <taxon>Acinetobacter</taxon>
    </lineage>
</organism>
<dbReference type="RefSeq" id="WP_078190957.1">
    <property type="nucleotide sequence ID" value="NZ_JAMCOZ010000013.1"/>
</dbReference>
<dbReference type="GO" id="GO:0003849">
    <property type="term" value="F:3-deoxy-7-phosphoheptulonate synthase activity"/>
    <property type="evidence" value="ECO:0007669"/>
    <property type="project" value="UniProtKB-EC"/>
</dbReference>
<dbReference type="InterPro" id="IPR006219">
    <property type="entry name" value="DAHP_synth_1"/>
</dbReference>
<proteinExistence type="inferred from homology"/>
<dbReference type="Proteomes" id="UP000191160">
    <property type="component" value="Unassembled WGS sequence"/>
</dbReference>
<dbReference type="EC" id="2.5.1.54" evidence="8"/>
<evidence type="ECO:0000256" key="1">
    <source>
        <dbReference type="ARBA" id="ARBA00003726"/>
    </source>
</evidence>
<reference evidence="10 11" key="1">
    <citation type="submission" date="2017-02" db="EMBL/GenBank/DDBJ databases">
        <title>Acinetobacter sp. ANC 4945, whole genome shotgun sequencing project.</title>
        <authorList>
            <person name="Radolfova-Krizova L."/>
            <person name="Al Atrouni A."/>
            <person name="Nemec A."/>
        </authorList>
    </citation>
    <scope>NUCLEOTIDE SEQUENCE [LARGE SCALE GENOMIC DNA]</scope>
    <source>
        <strain evidence="10 11">ANC 4945</strain>
    </source>
</reference>
<keyword evidence="6 8" id="KW-0057">Aromatic amino acid biosynthesis</keyword>
<dbReference type="Pfam" id="PF00793">
    <property type="entry name" value="DAHP_synth_1"/>
    <property type="match status" value="1"/>
</dbReference>
<evidence type="ECO:0000256" key="2">
    <source>
        <dbReference type="ARBA" id="ARBA00004688"/>
    </source>
</evidence>
<dbReference type="EMBL" id="MVKX01000008">
    <property type="protein sequence ID" value="OOV80843.1"/>
    <property type="molecule type" value="Genomic_DNA"/>
</dbReference>
<evidence type="ECO:0000313" key="11">
    <source>
        <dbReference type="Proteomes" id="UP000191160"/>
    </source>
</evidence>
<evidence type="ECO:0000259" key="9">
    <source>
        <dbReference type="Pfam" id="PF00793"/>
    </source>
</evidence>
<dbReference type="NCBIfam" id="TIGR00034">
    <property type="entry name" value="aroFGH"/>
    <property type="match status" value="1"/>
</dbReference>
<dbReference type="InterPro" id="IPR006218">
    <property type="entry name" value="DAHP1/KDSA"/>
</dbReference>
<comment type="caution">
    <text evidence="10">The sequence shown here is derived from an EMBL/GenBank/DDBJ whole genome shotgun (WGS) entry which is preliminary data.</text>
</comment>
<evidence type="ECO:0000256" key="4">
    <source>
        <dbReference type="ARBA" id="ARBA00022605"/>
    </source>
</evidence>
<dbReference type="GO" id="GO:0008652">
    <property type="term" value="P:amino acid biosynthetic process"/>
    <property type="evidence" value="ECO:0007669"/>
    <property type="project" value="UniProtKB-KW"/>
</dbReference>
<dbReference type="PANTHER" id="PTHR21225:SF12">
    <property type="entry name" value="PHOSPHO-2-DEHYDRO-3-DEOXYHEPTONATE ALDOLASE, TYROSINE-INHIBITED"/>
    <property type="match status" value="1"/>
</dbReference>
<comment type="pathway">
    <text evidence="2 8">Metabolic intermediate biosynthesis; chorismate biosynthesis; chorismate from D-erythrose 4-phosphate and phosphoenolpyruvate: step 1/7.</text>
</comment>
<evidence type="ECO:0000256" key="5">
    <source>
        <dbReference type="ARBA" id="ARBA00022679"/>
    </source>
</evidence>
<keyword evidence="4 8" id="KW-0028">Amino-acid biosynthesis</keyword>
<protein>
    <recommendedName>
        <fullName evidence="8">Phospho-2-dehydro-3-deoxyheptonate aldolase</fullName>
        <ecNumber evidence="8">2.5.1.54</ecNumber>
    </recommendedName>
</protein>
<name>A0A1T1GTC6_9GAMM</name>
<dbReference type="GO" id="GO:0005737">
    <property type="term" value="C:cytoplasm"/>
    <property type="evidence" value="ECO:0007669"/>
    <property type="project" value="TreeGrafter"/>
</dbReference>
<dbReference type="AlphaFoldDB" id="A0A1T1GTC6"/>
<comment type="similarity">
    <text evidence="3 8">Belongs to the class-I DAHP synthase family.</text>
</comment>
<evidence type="ECO:0000256" key="3">
    <source>
        <dbReference type="ARBA" id="ARBA00007985"/>
    </source>
</evidence>
<dbReference type="SUPFAM" id="SSF51569">
    <property type="entry name" value="Aldolase"/>
    <property type="match status" value="1"/>
</dbReference>
<feature type="domain" description="DAHP synthetase I/KDSA" evidence="9">
    <location>
        <begin position="55"/>
        <end position="342"/>
    </location>
</feature>